<accession>A0A1D3UJA9</accession>
<evidence type="ECO:0000313" key="3">
    <source>
        <dbReference type="Proteomes" id="UP000182057"/>
    </source>
</evidence>
<name>A0A1D3UJA9_TANFO</name>
<reference evidence="2 3" key="1">
    <citation type="submission" date="2016-09" db="EMBL/GenBank/DDBJ databases">
        <authorList>
            <person name="Capua I."/>
            <person name="De Benedictis P."/>
            <person name="Joannis T."/>
            <person name="Lombin L.H."/>
            <person name="Cattoli G."/>
        </authorList>
    </citation>
    <scope>NUCLEOTIDE SEQUENCE [LARGE SCALE GENOMIC DNA]</scope>
    <source>
        <strain evidence="2 3">UB20</strain>
    </source>
</reference>
<dbReference type="EMBL" id="NSLJ01000007">
    <property type="protein sequence ID" value="PDP44404.1"/>
    <property type="molecule type" value="Genomic_DNA"/>
</dbReference>
<dbReference type="Gene3D" id="2.40.160.60">
    <property type="entry name" value="Outer membrane protein transport protein (OMPP1/FadL/TodX)"/>
    <property type="match status" value="1"/>
</dbReference>
<protein>
    <submittedName>
        <fullName evidence="2">Uncharacterized protein</fullName>
    </submittedName>
</protein>
<evidence type="ECO:0000313" key="1">
    <source>
        <dbReference type="EMBL" id="PDP44404.1"/>
    </source>
</evidence>
<dbReference type="OrthoDB" id="9758448at2"/>
<dbReference type="Proteomes" id="UP000219259">
    <property type="component" value="Unassembled WGS sequence"/>
</dbReference>
<dbReference type="EMBL" id="FMMM01000033">
    <property type="protein sequence ID" value="SCQ20229.1"/>
    <property type="molecule type" value="Genomic_DNA"/>
</dbReference>
<proteinExistence type="predicted"/>
<reference evidence="1 4" key="2">
    <citation type="submission" date="2017-09" db="EMBL/GenBank/DDBJ databases">
        <title>Phase variable restriction modification systems are present in the genome sequences of periodontal pathogens Prevotella intermedia, Tannerella forsythia and Porphyromonas gingivalis.</title>
        <authorList>
            <person name="Haigh R.D."/>
            <person name="Crawford L."/>
            <person name="Ralph J."/>
            <person name="Wanford J."/>
            <person name="Vartoukian S.R."/>
            <person name="Hijazib K."/>
            <person name="Wade W."/>
            <person name="Oggioni M.R."/>
        </authorList>
    </citation>
    <scope>NUCLEOTIDE SEQUENCE [LARGE SCALE GENOMIC DNA]</scope>
    <source>
        <strain evidence="1 4">WW11663</strain>
    </source>
</reference>
<gene>
    <name evidence="1" type="ORF">CLI86_03970</name>
    <name evidence="2" type="ORF">TFUB20_00965</name>
</gene>
<organism evidence="2 3">
    <name type="scientific">Tannerella forsythia</name>
    <name type="common">Bacteroides forsythus</name>
    <dbReference type="NCBI Taxonomy" id="28112"/>
    <lineage>
        <taxon>Bacteria</taxon>
        <taxon>Pseudomonadati</taxon>
        <taxon>Bacteroidota</taxon>
        <taxon>Bacteroidia</taxon>
        <taxon>Bacteroidales</taxon>
        <taxon>Tannerellaceae</taxon>
        <taxon>Tannerella</taxon>
    </lineage>
</organism>
<dbReference type="RefSeq" id="WP_046824624.1">
    <property type="nucleotide sequence ID" value="NZ_CALHNL010000037.1"/>
</dbReference>
<dbReference type="Proteomes" id="UP000182057">
    <property type="component" value="Unassembled WGS sequence"/>
</dbReference>
<evidence type="ECO:0000313" key="4">
    <source>
        <dbReference type="Proteomes" id="UP000219259"/>
    </source>
</evidence>
<dbReference type="AlphaFoldDB" id="A0A1D3UJA9"/>
<sequence length="269" mass="29676">MKKGVLIIVLGSVCCFAEATDRLRPSDTRTAGMGGQGVTLSALLNPSLLALMPKREIRADYFNRYGIKELGTLSGGLCYPNALLPFGAHLASFGYDEYRESMFRFSVARRLSRLWSLGVSLQYILLQSELFERDMARIAVDVGADFHPSDDWLIAVSVMNFPSVSLEDRETDSKDFVMRSVLLGMNYWVAEKVLLTVGVETCEETPFSFSAGMEYEAFSDFRIRSGISTHPFLPSAGVSYTLVGLTADVAFWYHPVLGAGSGFGLSFSF</sequence>
<evidence type="ECO:0000313" key="2">
    <source>
        <dbReference type="EMBL" id="SCQ20229.1"/>
    </source>
</evidence>